<dbReference type="PANTHER" id="PTHR30055:SF223">
    <property type="entry name" value="HTH-TYPE TRANSCRIPTIONAL REGULATOR UIDR"/>
    <property type="match status" value="1"/>
</dbReference>
<comment type="caution">
    <text evidence="4">The sequence shown here is derived from an EMBL/GenBank/DDBJ whole genome shotgun (WGS) entry which is preliminary data.</text>
</comment>
<feature type="domain" description="HTH tetR-type" evidence="3">
    <location>
        <begin position="31"/>
        <end position="91"/>
    </location>
</feature>
<sequence length="233" mass="25493">MMDYLGDVFPDATPMEEISTKPTSARSISETDRRLLLIAAAETVFLAKGYVATTMADIATAASMSKKTIYQIFDSKADLFDALMIERLVALPTTSVPSDEAAPDALRSMLMAFGRVLLSPRQVTLTRLILANIASVPQANEVVTRRLNDTKTGMSSWLAAQVDRGIFQIADLTLATETLFSLAFASLQTELLLALRETPTEQDLARHVDWSVGVFMREFARPSVTAEDTQPQG</sequence>
<dbReference type="Gene3D" id="1.10.357.10">
    <property type="entry name" value="Tetracycline Repressor, domain 2"/>
    <property type="match status" value="1"/>
</dbReference>
<reference evidence="4 5" key="1">
    <citation type="journal article" date="2021" name="Microorganisms">
        <title>Acidisoma silvae sp. nov. and Acidisomacellulosilytica sp. nov., Two Acidophilic Bacteria Isolated from Decaying Wood, Hydrolyzing Cellulose and Producing Poly-3-hydroxybutyrate.</title>
        <authorList>
            <person name="Mieszkin S."/>
            <person name="Pouder E."/>
            <person name="Uroz S."/>
            <person name="Simon-Colin C."/>
            <person name="Alain K."/>
        </authorList>
    </citation>
    <scope>NUCLEOTIDE SEQUENCE [LARGE SCALE GENOMIC DNA]</scope>
    <source>
        <strain evidence="4 5">HW T5.17</strain>
    </source>
</reference>
<dbReference type="Proteomes" id="UP000721844">
    <property type="component" value="Unassembled WGS sequence"/>
</dbReference>
<organism evidence="4 5">
    <name type="scientific">Acidisoma cellulosilyticum</name>
    <dbReference type="NCBI Taxonomy" id="2802395"/>
    <lineage>
        <taxon>Bacteria</taxon>
        <taxon>Pseudomonadati</taxon>
        <taxon>Pseudomonadota</taxon>
        <taxon>Alphaproteobacteria</taxon>
        <taxon>Acetobacterales</taxon>
        <taxon>Acidocellaceae</taxon>
        <taxon>Acidisoma</taxon>
    </lineage>
</organism>
<dbReference type="AlphaFoldDB" id="A0A964E537"/>
<dbReference type="Pfam" id="PF14246">
    <property type="entry name" value="TetR_C_7"/>
    <property type="match status" value="1"/>
</dbReference>
<dbReference type="Pfam" id="PF00440">
    <property type="entry name" value="TetR_N"/>
    <property type="match status" value="1"/>
</dbReference>
<protein>
    <submittedName>
        <fullName evidence="4">TetR/AcrR family transcriptional regulator</fullName>
    </submittedName>
</protein>
<evidence type="ECO:0000259" key="3">
    <source>
        <dbReference type="PROSITE" id="PS50977"/>
    </source>
</evidence>
<accession>A0A964E537</accession>
<dbReference type="SUPFAM" id="SSF46689">
    <property type="entry name" value="Homeodomain-like"/>
    <property type="match status" value="1"/>
</dbReference>
<gene>
    <name evidence="4" type="ORF">ACELLULO517_18780</name>
</gene>
<dbReference type="Gene3D" id="1.10.10.60">
    <property type="entry name" value="Homeodomain-like"/>
    <property type="match status" value="1"/>
</dbReference>
<dbReference type="SUPFAM" id="SSF48498">
    <property type="entry name" value="Tetracyclin repressor-like, C-terminal domain"/>
    <property type="match status" value="1"/>
</dbReference>
<dbReference type="InterPro" id="IPR036271">
    <property type="entry name" value="Tet_transcr_reg_TetR-rel_C_sf"/>
</dbReference>
<dbReference type="GO" id="GO:0003700">
    <property type="term" value="F:DNA-binding transcription factor activity"/>
    <property type="evidence" value="ECO:0007669"/>
    <property type="project" value="TreeGrafter"/>
</dbReference>
<name>A0A964E537_9PROT</name>
<dbReference type="InterPro" id="IPR001647">
    <property type="entry name" value="HTH_TetR"/>
</dbReference>
<evidence type="ECO:0000256" key="2">
    <source>
        <dbReference type="PROSITE-ProRule" id="PRU00335"/>
    </source>
</evidence>
<dbReference type="InterPro" id="IPR009057">
    <property type="entry name" value="Homeodomain-like_sf"/>
</dbReference>
<feature type="DNA-binding region" description="H-T-H motif" evidence="2">
    <location>
        <begin position="54"/>
        <end position="73"/>
    </location>
</feature>
<dbReference type="PANTHER" id="PTHR30055">
    <property type="entry name" value="HTH-TYPE TRANSCRIPTIONAL REGULATOR RUTR"/>
    <property type="match status" value="1"/>
</dbReference>
<proteinExistence type="predicted"/>
<dbReference type="InterPro" id="IPR039536">
    <property type="entry name" value="TetR_C_Proteobacteria"/>
</dbReference>
<evidence type="ECO:0000313" key="5">
    <source>
        <dbReference type="Proteomes" id="UP000721844"/>
    </source>
</evidence>
<dbReference type="EMBL" id="JAESVA010000007">
    <property type="protein sequence ID" value="MCB8882300.1"/>
    <property type="molecule type" value="Genomic_DNA"/>
</dbReference>
<dbReference type="GO" id="GO:0000976">
    <property type="term" value="F:transcription cis-regulatory region binding"/>
    <property type="evidence" value="ECO:0007669"/>
    <property type="project" value="TreeGrafter"/>
</dbReference>
<evidence type="ECO:0000313" key="4">
    <source>
        <dbReference type="EMBL" id="MCB8882300.1"/>
    </source>
</evidence>
<keyword evidence="1 2" id="KW-0238">DNA-binding</keyword>
<dbReference type="RefSeq" id="WP_227308965.1">
    <property type="nucleotide sequence ID" value="NZ_JAESVA010000007.1"/>
</dbReference>
<dbReference type="PROSITE" id="PS50977">
    <property type="entry name" value="HTH_TETR_2"/>
    <property type="match status" value="1"/>
</dbReference>
<evidence type="ECO:0000256" key="1">
    <source>
        <dbReference type="ARBA" id="ARBA00023125"/>
    </source>
</evidence>
<dbReference type="InterPro" id="IPR050109">
    <property type="entry name" value="HTH-type_TetR-like_transc_reg"/>
</dbReference>
<keyword evidence="5" id="KW-1185">Reference proteome</keyword>
<dbReference type="PRINTS" id="PR00455">
    <property type="entry name" value="HTHTETR"/>
</dbReference>